<evidence type="ECO:0000313" key="2">
    <source>
        <dbReference type="Proteomes" id="UP000094043"/>
    </source>
</evidence>
<sequence length="111" mass="12454">MDTLSVVGVSIQITWILARGKDMPIIEPTNPYFVDVWDCARVQHEVVVRRTSAVPSFTTQPTGLLLESLVNISTVVHIPTSRVRAKTSWVANETVKDAYTRLFELENAGLW</sequence>
<dbReference type="Proteomes" id="UP000094043">
    <property type="component" value="Chromosome 4"/>
</dbReference>
<protein>
    <submittedName>
        <fullName evidence="1">Uncharacterized protein</fullName>
    </submittedName>
</protein>
<dbReference type="EMBL" id="CP143787">
    <property type="protein sequence ID" value="WVN88080.1"/>
    <property type="molecule type" value="Genomic_DNA"/>
</dbReference>
<name>A0AAJ8M142_9TREE</name>
<dbReference type="RefSeq" id="XP_066068780.1">
    <property type="nucleotide sequence ID" value="XM_066212683.1"/>
</dbReference>
<proteinExistence type="predicted"/>
<gene>
    <name evidence="1" type="ORF">L203_103279</name>
</gene>
<reference evidence="1" key="3">
    <citation type="submission" date="2024-01" db="EMBL/GenBank/DDBJ databases">
        <authorList>
            <person name="Coelho M.A."/>
            <person name="David-Palma M."/>
            <person name="Shea T."/>
            <person name="Sun S."/>
            <person name="Cuomo C.A."/>
            <person name="Heitman J."/>
        </authorList>
    </citation>
    <scope>NUCLEOTIDE SEQUENCE</scope>
    <source>
        <strain evidence="1">CBS 7841</strain>
    </source>
</reference>
<accession>A0AAJ8M142</accession>
<keyword evidence="2" id="KW-1185">Reference proteome</keyword>
<dbReference type="AlphaFoldDB" id="A0AAJ8M142"/>
<reference evidence="1" key="1">
    <citation type="submission" date="2016-06" db="EMBL/GenBank/DDBJ databases">
        <authorList>
            <person name="Cuomo C."/>
            <person name="Litvintseva A."/>
            <person name="Heitman J."/>
            <person name="Chen Y."/>
            <person name="Sun S."/>
            <person name="Springer D."/>
            <person name="Dromer F."/>
            <person name="Young S."/>
            <person name="Zeng Q."/>
            <person name="Chapman S."/>
            <person name="Gujja S."/>
            <person name="Saif S."/>
            <person name="Birren B."/>
        </authorList>
    </citation>
    <scope>NUCLEOTIDE SEQUENCE</scope>
    <source>
        <strain evidence="1">CBS 7841</strain>
    </source>
</reference>
<evidence type="ECO:0000313" key="1">
    <source>
        <dbReference type="EMBL" id="WVN88080.1"/>
    </source>
</evidence>
<dbReference type="GeneID" id="91087490"/>
<organism evidence="1 2">
    <name type="scientific">Cryptococcus depauperatus CBS 7841</name>
    <dbReference type="NCBI Taxonomy" id="1295531"/>
    <lineage>
        <taxon>Eukaryota</taxon>
        <taxon>Fungi</taxon>
        <taxon>Dikarya</taxon>
        <taxon>Basidiomycota</taxon>
        <taxon>Agaricomycotina</taxon>
        <taxon>Tremellomycetes</taxon>
        <taxon>Tremellales</taxon>
        <taxon>Cryptococcaceae</taxon>
        <taxon>Cryptococcus</taxon>
    </lineage>
</organism>
<reference evidence="1" key="2">
    <citation type="journal article" date="2022" name="Elife">
        <title>Obligate sexual reproduction of a homothallic fungus closely related to the Cryptococcus pathogenic species complex.</title>
        <authorList>
            <person name="Passer A.R."/>
            <person name="Clancey S.A."/>
            <person name="Shea T."/>
            <person name="David-Palma M."/>
            <person name="Averette A.F."/>
            <person name="Boekhout T."/>
            <person name="Porcel B.M."/>
            <person name="Nowrousian M."/>
            <person name="Cuomo C.A."/>
            <person name="Sun S."/>
            <person name="Heitman J."/>
            <person name="Coelho M.A."/>
        </authorList>
    </citation>
    <scope>NUCLEOTIDE SEQUENCE</scope>
    <source>
        <strain evidence="1">CBS 7841</strain>
    </source>
</reference>
<dbReference type="KEGG" id="cdep:91087490"/>